<dbReference type="GO" id="GO:0003700">
    <property type="term" value="F:DNA-binding transcription factor activity"/>
    <property type="evidence" value="ECO:0007669"/>
    <property type="project" value="TreeGrafter"/>
</dbReference>
<dbReference type="PANTHER" id="PTHR33221">
    <property type="entry name" value="WINGED HELIX-TURN-HELIX TRANSCRIPTIONAL REGULATOR, RRF2 FAMILY"/>
    <property type="match status" value="1"/>
</dbReference>
<dbReference type="PROSITE" id="PS01332">
    <property type="entry name" value="HTH_RRF2_1"/>
    <property type="match status" value="1"/>
</dbReference>
<dbReference type="PROSITE" id="PS51197">
    <property type="entry name" value="HTH_RRF2_2"/>
    <property type="match status" value="1"/>
</dbReference>
<dbReference type="GO" id="GO:0003677">
    <property type="term" value="F:DNA binding"/>
    <property type="evidence" value="ECO:0007669"/>
    <property type="project" value="UniProtKB-KW"/>
</dbReference>
<dbReference type="Pfam" id="PF02082">
    <property type="entry name" value="Rrf2"/>
    <property type="match status" value="1"/>
</dbReference>
<dbReference type="InterPro" id="IPR030489">
    <property type="entry name" value="TR_Rrf2-type_CS"/>
</dbReference>
<reference evidence="2" key="1">
    <citation type="journal article" date="2014" name="Int. J. Syst. Evol. Microbiol.">
        <title>Complete genome sequence of Corynebacterium casei LMG S-19264T (=DSM 44701T), isolated from a smear-ripened cheese.</title>
        <authorList>
            <consortium name="US DOE Joint Genome Institute (JGI-PGF)"/>
            <person name="Walter F."/>
            <person name="Albersmeier A."/>
            <person name="Kalinowski J."/>
            <person name="Ruckert C."/>
        </authorList>
    </citation>
    <scope>NUCLEOTIDE SEQUENCE</scope>
    <source>
        <strain evidence="2">CGMCC 1.12777</strain>
    </source>
</reference>
<accession>A0A8J3ENC4</accession>
<keyword evidence="3" id="KW-1185">Reference proteome</keyword>
<name>A0A8J3ENC4_9BACL</name>
<dbReference type="InterPro" id="IPR036390">
    <property type="entry name" value="WH_DNA-bd_sf"/>
</dbReference>
<dbReference type="NCBIfam" id="TIGR00738">
    <property type="entry name" value="rrf2_super"/>
    <property type="match status" value="1"/>
</dbReference>
<dbReference type="InterPro" id="IPR036388">
    <property type="entry name" value="WH-like_DNA-bd_sf"/>
</dbReference>
<protein>
    <submittedName>
        <fullName evidence="2">HTH-type transcriptional regulator CymR</fullName>
    </submittedName>
</protein>
<reference evidence="2" key="2">
    <citation type="submission" date="2020-09" db="EMBL/GenBank/DDBJ databases">
        <authorList>
            <person name="Sun Q."/>
            <person name="Zhou Y."/>
        </authorList>
    </citation>
    <scope>NUCLEOTIDE SEQUENCE</scope>
    <source>
        <strain evidence="2">CGMCC 1.12777</strain>
    </source>
</reference>
<dbReference type="Proteomes" id="UP000656813">
    <property type="component" value="Unassembled WGS sequence"/>
</dbReference>
<dbReference type="EMBL" id="BMFV01000028">
    <property type="protein sequence ID" value="GGH85732.1"/>
    <property type="molecule type" value="Genomic_DNA"/>
</dbReference>
<keyword evidence="1" id="KW-0238">DNA-binding</keyword>
<dbReference type="InterPro" id="IPR000944">
    <property type="entry name" value="Tscrpt_reg_Rrf2"/>
</dbReference>
<sequence length="140" mass="15788">MKISTKGRYGLTIMMALAKHYGKGPLALKVIAENHQLSEHYLEQLIAPLRNAGLVNSIRGAYGGYVLANEPQEITTADIIRVLEGPIRPVEIMDDDDPAKRELWLKIRDAVKDVLENTTLADLIDFDQEDHVQDPDMFYI</sequence>
<dbReference type="Gene3D" id="1.10.10.10">
    <property type="entry name" value="Winged helix-like DNA-binding domain superfamily/Winged helix DNA-binding domain"/>
    <property type="match status" value="1"/>
</dbReference>
<proteinExistence type="predicted"/>
<gene>
    <name evidence="2" type="primary">cymR</name>
    <name evidence="2" type="ORF">GCM10007096_31800</name>
</gene>
<evidence type="ECO:0000313" key="3">
    <source>
        <dbReference type="Proteomes" id="UP000656813"/>
    </source>
</evidence>
<dbReference type="RefSeq" id="WP_188498374.1">
    <property type="nucleotide sequence ID" value="NZ_BMFV01000028.1"/>
</dbReference>
<organism evidence="2 3">
    <name type="scientific">Pullulanibacillus pueri</name>
    <dbReference type="NCBI Taxonomy" id="1437324"/>
    <lineage>
        <taxon>Bacteria</taxon>
        <taxon>Bacillati</taxon>
        <taxon>Bacillota</taxon>
        <taxon>Bacilli</taxon>
        <taxon>Bacillales</taxon>
        <taxon>Sporolactobacillaceae</taxon>
        <taxon>Pullulanibacillus</taxon>
    </lineage>
</organism>
<dbReference type="GO" id="GO:0005829">
    <property type="term" value="C:cytosol"/>
    <property type="evidence" value="ECO:0007669"/>
    <property type="project" value="TreeGrafter"/>
</dbReference>
<dbReference type="AlphaFoldDB" id="A0A8J3ENC4"/>
<comment type="caution">
    <text evidence="2">The sequence shown here is derived from an EMBL/GenBank/DDBJ whole genome shotgun (WGS) entry which is preliminary data.</text>
</comment>
<evidence type="ECO:0000256" key="1">
    <source>
        <dbReference type="ARBA" id="ARBA00023125"/>
    </source>
</evidence>
<dbReference type="FunFam" id="1.10.10.10:FF:000164">
    <property type="entry name" value="Transcriptional regulator, Rrf2 family"/>
    <property type="match status" value="1"/>
</dbReference>
<evidence type="ECO:0000313" key="2">
    <source>
        <dbReference type="EMBL" id="GGH85732.1"/>
    </source>
</evidence>
<dbReference type="PANTHER" id="PTHR33221:SF5">
    <property type="entry name" value="HTH-TYPE TRANSCRIPTIONAL REGULATOR ISCR"/>
    <property type="match status" value="1"/>
</dbReference>
<dbReference type="NCBIfam" id="NF047409">
    <property type="entry name" value="Cys_reg_CymR"/>
    <property type="match status" value="1"/>
</dbReference>
<dbReference type="SUPFAM" id="SSF46785">
    <property type="entry name" value="Winged helix' DNA-binding domain"/>
    <property type="match status" value="1"/>
</dbReference>